<dbReference type="Gene3D" id="3.40.50.300">
    <property type="entry name" value="P-loop containing nucleotide triphosphate hydrolases"/>
    <property type="match status" value="1"/>
</dbReference>
<evidence type="ECO:0000256" key="1">
    <source>
        <dbReference type="ARBA" id="ARBA00022741"/>
    </source>
</evidence>
<keyword evidence="2" id="KW-0067">ATP-binding</keyword>
<dbReference type="InterPro" id="IPR003593">
    <property type="entry name" value="AAA+_ATPase"/>
</dbReference>
<dbReference type="SUPFAM" id="SSF52540">
    <property type="entry name" value="P-loop containing nucleoside triphosphate hydrolases"/>
    <property type="match status" value="1"/>
</dbReference>
<protein>
    <submittedName>
        <fullName evidence="9">Sigma-54 dependent transcriptional regulator</fullName>
    </submittedName>
</protein>
<dbReference type="SMART" id="SM00382">
    <property type="entry name" value="AAA"/>
    <property type="match status" value="1"/>
</dbReference>
<dbReference type="EMBL" id="AM746676">
    <property type="protein sequence ID" value="CAN90700.1"/>
    <property type="molecule type" value="Genomic_DNA"/>
</dbReference>
<evidence type="ECO:0000313" key="10">
    <source>
        <dbReference type="Proteomes" id="UP000002139"/>
    </source>
</evidence>
<keyword evidence="6" id="KW-0010">Activator</keyword>
<dbReference type="FunFam" id="3.40.50.300:FF:000006">
    <property type="entry name" value="DNA-binding transcriptional regulator NtrC"/>
    <property type="match status" value="1"/>
</dbReference>
<dbReference type="GO" id="GO:0000160">
    <property type="term" value="P:phosphorelay signal transduction system"/>
    <property type="evidence" value="ECO:0007669"/>
    <property type="project" value="UniProtKB-KW"/>
</dbReference>
<dbReference type="InterPro" id="IPR027417">
    <property type="entry name" value="P-loop_NTPase"/>
</dbReference>
<name>A9GV34_SORC5</name>
<keyword evidence="3" id="KW-0902">Two-component regulatory system</keyword>
<dbReference type="PANTHER" id="PTHR32071">
    <property type="entry name" value="TRANSCRIPTIONAL REGULATORY PROTEIN"/>
    <property type="match status" value="1"/>
</dbReference>
<dbReference type="InterPro" id="IPR058031">
    <property type="entry name" value="AAA_lid_NorR"/>
</dbReference>
<reference evidence="9 10" key="1">
    <citation type="journal article" date="2007" name="Nat. Biotechnol.">
        <title>Complete genome sequence of the myxobacterium Sorangium cellulosum.</title>
        <authorList>
            <person name="Schneiker S."/>
            <person name="Perlova O."/>
            <person name="Kaiser O."/>
            <person name="Gerth K."/>
            <person name="Alici A."/>
            <person name="Altmeyer M.O."/>
            <person name="Bartels D."/>
            <person name="Bekel T."/>
            <person name="Beyer S."/>
            <person name="Bode E."/>
            <person name="Bode H.B."/>
            <person name="Bolten C.J."/>
            <person name="Choudhuri J.V."/>
            <person name="Doss S."/>
            <person name="Elnakady Y.A."/>
            <person name="Frank B."/>
            <person name="Gaigalat L."/>
            <person name="Goesmann A."/>
            <person name="Groeger C."/>
            <person name="Gross F."/>
            <person name="Jelsbak L."/>
            <person name="Jelsbak L."/>
            <person name="Kalinowski J."/>
            <person name="Kegler C."/>
            <person name="Knauber T."/>
            <person name="Konietzny S."/>
            <person name="Kopp M."/>
            <person name="Krause L."/>
            <person name="Krug D."/>
            <person name="Linke B."/>
            <person name="Mahmud T."/>
            <person name="Martinez-Arias R."/>
            <person name="McHardy A.C."/>
            <person name="Merai M."/>
            <person name="Meyer F."/>
            <person name="Mormann S."/>
            <person name="Munoz-Dorado J."/>
            <person name="Perez J."/>
            <person name="Pradella S."/>
            <person name="Rachid S."/>
            <person name="Raddatz G."/>
            <person name="Rosenau F."/>
            <person name="Rueckert C."/>
            <person name="Sasse F."/>
            <person name="Scharfe M."/>
            <person name="Schuster S.C."/>
            <person name="Suen G."/>
            <person name="Treuner-Lange A."/>
            <person name="Velicer G.J."/>
            <person name="Vorholter F.-J."/>
            <person name="Weissman K.J."/>
            <person name="Welch R.D."/>
            <person name="Wenzel S.C."/>
            <person name="Whitworth D.E."/>
            <person name="Wilhelm S."/>
            <person name="Wittmann C."/>
            <person name="Bloecker H."/>
            <person name="Puehler A."/>
            <person name="Mueller R."/>
        </authorList>
    </citation>
    <scope>NUCLEOTIDE SEQUENCE [LARGE SCALE GENOMIC DNA]</scope>
    <source>
        <strain evidence="10">So ce56</strain>
    </source>
</reference>
<evidence type="ECO:0000256" key="2">
    <source>
        <dbReference type="ARBA" id="ARBA00022840"/>
    </source>
</evidence>
<keyword evidence="5" id="KW-0238">DNA-binding</keyword>
<evidence type="ECO:0000256" key="3">
    <source>
        <dbReference type="ARBA" id="ARBA00023012"/>
    </source>
</evidence>
<dbReference type="KEGG" id="scl:sce0543"/>
<dbReference type="Pfam" id="PF00158">
    <property type="entry name" value="Sigma54_activat"/>
    <property type="match status" value="1"/>
</dbReference>
<dbReference type="PROSITE" id="PS00688">
    <property type="entry name" value="SIGMA54_INTERACT_3"/>
    <property type="match status" value="1"/>
</dbReference>
<evidence type="ECO:0000259" key="8">
    <source>
        <dbReference type="PROSITE" id="PS50045"/>
    </source>
</evidence>
<evidence type="ECO:0000256" key="5">
    <source>
        <dbReference type="ARBA" id="ARBA00023125"/>
    </source>
</evidence>
<evidence type="ECO:0000256" key="7">
    <source>
        <dbReference type="ARBA" id="ARBA00023163"/>
    </source>
</evidence>
<proteinExistence type="predicted"/>
<dbReference type="eggNOG" id="COG2204">
    <property type="taxonomic scope" value="Bacteria"/>
</dbReference>
<dbReference type="PANTHER" id="PTHR32071:SF95">
    <property type="entry name" value="DNA-BINDING TRANSCRIPTIONAL REGULATOR NTRC"/>
    <property type="match status" value="1"/>
</dbReference>
<keyword evidence="1" id="KW-0547">Nucleotide-binding</keyword>
<sequence>MSVGSRYGLGGRCIVRWTARRRGAIGGDDRVPMLSDSTLEPADPSRRGLGPVLVPALTILGHPNLERVGERALLLEMATAHEAQLSRMEPVFAMPGRAPSALKDRHVSRTPLRLRYAGGGGISLCMGESTTHLVVDGEVLEGERELSPAEIARGVVLELSERVVLTLHIAMVAPPAGDGGDNLGLSVDTQAPPLSGRGPAGDGGDDLGLVGQCAALDRVRREIRAIAKGDMPVLILGETGTGKELVAQAIHRLSARRAEPFLAVNMASLSPSLASAELFGIKKGAFTGAVEDRRGYFGEARNGTLFLDEIGDTPPDVQVMLLRALETGEIQAVGSRTVERPHVRVLSATDANLQARIASGAFRAPLLHRLAGFEISLPPLRARREDIGCLFVHFLRDELMRVGQPDAWRASGPDGRGFVPASLIAQLARYDWPGNVRQLRNVVRQLVVSSRGALELRAGPHLDELLGRGAGAQRAGATPRLTIPAQPDRVRRSPKDVTEDELVATLRACRWDLKAAAYRLRLARSSLYELLNRCTRVRRAADLTHAEIAHAYRDCGGDIDAMVERLEVSRKSLSRRIRELKVPVRVAHR</sequence>
<dbReference type="PROSITE" id="PS50045">
    <property type="entry name" value="SIGMA54_INTERACT_4"/>
    <property type="match status" value="1"/>
</dbReference>
<dbReference type="InterPro" id="IPR025662">
    <property type="entry name" value="Sigma_54_int_dom_ATP-bd_1"/>
</dbReference>
<dbReference type="Pfam" id="PF25601">
    <property type="entry name" value="AAA_lid_14"/>
    <property type="match status" value="1"/>
</dbReference>
<dbReference type="GO" id="GO:0006355">
    <property type="term" value="P:regulation of DNA-templated transcription"/>
    <property type="evidence" value="ECO:0007669"/>
    <property type="project" value="InterPro"/>
</dbReference>
<dbReference type="CDD" id="cd00009">
    <property type="entry name" value="AAA"/>
    <property type="match status" value="1"/>
</dbReference>
<evidence type="ECO:0000256" key="4">
    <source>
        <dbReference type="ARBA" id="ARBA00023015"/>
    </source>
</evidence>
<dbReference type="HOGENOM" id="CLU_000445_125_1_7"/>
<keyword evidence="4" id="KW-0805">Transcription regulation</keyword>
<dbReference type="STRING" id="448385.sce0543"/>
<organism evidence="9 10">
    <name type="scientific">Sorangium cellulosum (strain So ce56)</name>
    <name type="common">Polyangium cellulosum (strain So ce56)</name>
    <dbReference type="NCBI Taxonomy" id="448385"/>
    <lineage>
        <taxon>Bacteria</taxon>
        <taxon>Pseudomonadati</taxon>
        <taxon>Myxococcota</taxon>
        <taxon>Polyangia</taxon>
        <taxon>Polyangiales</taxon>
        <taxon>Polyangiaceae</taxon>
        <taxon>Sorangium</taxon>
    </lineage>
</organism>
<dbReference type="GO" id="GO:0005524">
    <property type="term" value="F:ATP binding"/>
    <property type="evidence" value="ECO:0007669"/>
    <property type="project" value="UniProtKB-KW"/>
</dbReference>
<dbReference type="AlphaFoldDB" id="A9GV34"/>
<dbReference type="InterPro" id="IPR025944">
    <property type="entry name" value="Sigma_54_int_dom_CS"/>
</dbReference>
<accession>A9GV34</accession>
<keyword evidence="10" id="KW-1185">Reference proteome</keyword>
<evidence type="ECO:0000256" key="6">
    <source>
        <dbReference type="ARBA" id="ARBA00023159"/>
    </source>
</evidence>
<dbReference type="InterPro" id="IPR002078">
    <property type="entry name" value="Sigma_54_int"/>
</dbReference>
<dbReference type="Proteomes" id="UP000002139">
    <property type="component" value="Chromosome"/>
</dbReference>
<keyword evidence="7" id="KW-0804">Transcription</keyword>
<dbReference type="PROSITE" id="PS00675">
    <property type="entry name" value="SIGMA54_INTERACT_1"/>
    <property type="match status" value="1"/>
</dbReference>
<dbReference type="Gene3D" id="1.10.8.60">
    <property type="match status" value="1"/>
</dbReference>
<dbReference type="GO" id="GO:0003677">
    <property type="term" value="F:DNA binding"/>
    <property type="evidence" value="ECO:0007669"/>
    <property type="project" value="UniProtKB-KW"/>
</dbReference>
<evidence type="ECO:0000313" key="9">
    <source>
        <dbReference type="EMBL" id="CAN90700.1"/>
    </source>
</evidence>
<gene>
    <name evidence="9" type="ordered locus">sce0543</name>
</gene>
<feature type="domain" description="Sigma-54 factor interaction" evidence="8">
    <location>
        <begin position="209"/>
        <end position="448"/>
    </location>
</feature>